<protein>
    <submittedName>
        <fullName evidence="3">NADPH:quinone reductase</fullName>
    </submittedName>
</protein>
<dbReference type="PANTHER" id="PTHR44154:SF1">
    <property type="entry name" value="QUINONE OXIDOREDUCTASE"/>
    <property type="match status" value="1"/>
</dbReference>
<evidence type="ECO:0000256" key="1">
    <source>
        <dbReference type="ARBA" id="ARBA00022857"/>
    </source>
</evidence>
<dbReference type="SUPFAM" id="SSF51735">
    <property type="entry name" value="NAD(P)-binding Rossmann-fold domains"/>
    <property type="match status" value="1"/>
</dbReference>
<accession>A0A1H4J4J9</accession>
<dbReference type="CDD" id="cd05289">
    <property type="entry name" value="MDR_like_2"/>
    <property type="match status" value="1"/>
</dbReference>
<dbReference type="RefSeq" id="WP_060927131.1">
    <property type="nucleotide sequence ID" value="NZ_FNSQ01000005.1"/>
</dbReference>
<dbReference type="PANTHER" id="PTHR44154">
    <property type="entry name" value="QUINONE OXIDOREDUCTASE"/>
    <property type="match status" value="1"/>
</dbReference>
<dbReference type="AlphaFoldDB" id="A0A1H4J4J9"/>
<dbReference type="InterPro" id="IPR011032">
    <property type="entry name" value="GroES-like_sf"/>
</dbReference>
<evidence type="ECO:0000313" key="3">
    <source>
        <dbReference type="EMBL" id="SEB40482.1"/>
    </source>
</evidence>
<keyword evidence="1" id="KW-0521">NADP</keyword>
<dbReference type="GO" id="GO:0016491">
    <property type="term" value="F:oxidoreductase activity"/>
    <property type="evidence" value="ECO:0007669"/>
    <property type="project" value="InterPro"/>
</dbReference>
<feature type="domain" description="Enoyl reductase (ER)" evidence="2">
    <location>
        <begin position="19"/>
        <end position="311"/>
    </location>
</feature>
<dbReference type="SUPFAM" id="SSF50129">
    <property type="entry name" value="GroES-like"/>
    <property type="match status" value="1"/>
</dbReference>
<dbReference type="InterPro" id="IPR036291">
    <property type="entry name" value="NAD(P)-bd_dom_sf"/>
</dbReference>
<dbReference type="Pfam" id="PF08240">
    <property type="entry name" value="ADH_N"/>
    <property type="match status" value="1"/>
</dbReference>
<reference evidence="4" key="1">
    <citation type="submission" date="2016-10" db="EMBL/GenBank/DDBJ databases">
        <authorList>
            <person name="Varghese N."/>
            <person name="Submissions S."/>
        </authorList>
    </citation>
    <scope>NUCLEOTIDE SEQUENCE [LARGE SCALE GENOMIC DNA]</scope>
    <source>
        <strain evidence="4">DSM 16089</strain>
    </source>
</reference>
<dbReference type="Pfam" id="PF13602">
    <property type="entry name" value="ADH_zinc_N_2"/>
    <property type="match status" value="1"/>
</dbReference>
<dbReference type="InterPro" id="IPR020843">
    <property type="entry name" value="ER"/>
</dbReference>
<dbReference type="EMBL" id="FNSQ01000005">
    <property type="protein sequence ID" value="SEB40482.1"/>
    <property type="molecule type" value="Genomic_DNA"/>
</dbReference>
<evidence type="ECO:0000259" key="2">
    <source>
        <dbReference type="SMART" id="SM00829"/>
    </source>
</evidence>
<dbReference type="InterPro" id="IPR013154">
    <property type="entry name" value="ADH-like_N"/>
</dbReference>
<evidence type="ECO:0000313" key="4">
    <source>
        <dbReference type="Proteomes" id="UP000183750"/>
    </source>
</evidence>
<name>A0A1H4J4J9_9MICO</name>
<dbReference type="OrthoDB" id="3727682at2"/>
<dbReference type="InterPro" id="IPR051603">
    <property type="entry name" value="Zinc-ADH_QOR/CCCR"/>
</dbReference>
<dbReference type="SMART" id="SM00829">
    <property type="entry name" value="PKS_ER"/>
    <property type="match status" value="1"/>
</dbReference>
<gene>
    <name evidence="3" type="ORF">SAMN04489807_0522</name>
</gene>
<keyword evidence="4" id="KW-1185">Reference proteome</keyword>
<organism evidence="3 4">
    <name type="scientific">Microbacterium hydrocarbonoxydans</name>
    <dbReference type="NCBI Taxonomy" id="273678"/>
    <lineage>
        <taxon>Bacteria</taxon>
        <taxon>Bacillati</taxon>
        <taxon>Actinomycetota</taxon>
        <taxon>Actinomycetes</taxon>
        <taxon>Micrococcales</taxon>
        <taxon>Microbacteriaceae</taxon>
        <taxon>Microbacterium</taxon>
    </lineage>
</organism>
<proteinExistence type="predicted"/>
<dbReference type="Gene3D" id="3.90.180.10">
    <property type="entry name" value="Medium-chain alcohol dehydrogenases, catalytic domain"/>
    <property type="match status" value="1"/>
</dbReference>
<sequence length="318" mass="33508">MTTEPHDDRSRRVVFRRFGGPEVLEIEERMPPHPTPDEVRVRVAAAGVNPVDWKLFSGQPMHDPYERSLPSGNGYDFAGVIDEVGADVGDWSVGDRVFGGLRYHAQADHLVIDPSLLVRVPDGLSLTVAGALNVVGRTAVASVESQEIGPDDVVLVSGAAGGVGILTAQLCVRRGARVLGTASPRNHDLLRRLGIHPLAYEEMLEAEIRRAAPDGLTVVLDTVGHGTVDLAVALGIAPERINTVADYAARQRLPVRGVGGAAAGRAELALIAGLLADGVTELPIDSVHPLEDVREAYARSIEGHATGKIVVVTGSGGV</sequence>
<dbReference type="Gene3D" id="3.40.50.720">
    <property type="entry name" value="NAD(P)-binding Rossmann-like Domain"/>
    <property type="match status" value="1"/>
</dbReference>
<dbReference type="Proteomes" id="UP000183750">
    <property type="component" value="Unassembled WGS sequence"/>
</dbReference>